<dbReference type="InterPro" id="IPR000847">
    <property type="entry name" value="LysR_HTH_N"/>
</dbReference>
<dbReference type="PROSITE" id="PS50931">
    <property type="entry name" value="HTH_LYSR"/>
    <property type="match status" value="1"/>
</dbReference>
<dbReference type="RefSeq" id="WP_154772762.1">
    <property type="nucleotide sequence ID" value="NZ_JAXHPD010000002.1"/>
</dbReference>
<name>A0A6L6GEL1_9GAMM</name>
<dbReference type="EMBL" id="JAXHPL010000028">
    <property type="protein sequence ID" value="MDY6486880.1"/>
    <property type="molecule type" value="Genomic_DNA"/>
</dbReference>
<evidence type="ECO:0000313" key="7">
    <source>
        <dbReference type="EMBL" id="MTD11153.1"/>
    </source>
</evidence>
<dbReference type="Proteomes" id="UP000473854">
    <property type="component" value="Unassembled WGS sequence"/>
</dbReference>
<evidence type="ECO:0000313" key="6">
    <source>
        <dbReference type="EMBL" id="MDY6486880.1"/>
    </source>
</evidence>
<dbReference type="PANTHER" id="PTHR30346">
    <property type="entry name" value="TRANSCRIPTIONAL DUAL REGULATOR HCAR-RELATED"/>
    <property type="match status" value="1"/>
</dbReference>
<dbReference type="InterPro" id="IPR036390">
    <property type="entry name" value="WH_DNA-bd_sf"/>
</dbReference>
<dbReference type="PRINTS" id="PR00039">
    <property type="entry name" value="HTHLYSR"/>
</dbReference>
<evidence type="ECO:0000256" key="3">
    <source>
        <dbReference type="ARBA" id="ARBA00023125"/>
    </source>
</evidence>
<reference evidence="6 9" key="2">
    <citation type="submission" date="2023-11" db="EMBL/GenBank/DDBJ databases">
        <title>The common occurrence of Acinetobacte faecalis in cattle feces and its emended description.</title>
        <authorList>
            <person name="Kyselkova M."/>
            <person name="Xanthopoulou K."/>
            <person name="Shestivska V."/>
            <person name="Spanelova P."/>
            <person name="Maixnerova M."/>
            <person name="Higgins P.G."/>
            <person name="Nemec A."/>
        </authorList>
    </citation>
    <scope>NUCLEOTIDE SEQUENCE [LARGE SCALE GENOMIC DNA]</scope>
    <source>
        <strain evidence="6 9">ANC 7483</strain>
    </source>
</reference>
<dbReference type="InterPro" id="IPR036388">
    <property type="entry name" value="WH-like_DNA-bd_sf"/>
</dbReference>
<sequence length="292" mass="33314">MELRHLRYFMMVAQEQSFTKAAAKLFTAQPSLSQQIKDLEQEVGVQLFERSARNVLLTDEGHAFLTYAEAALENAKQAVAAARQVAQAKNNQIHIGFLNVAELKVMPSILQQLKLNMPNLKIHLHSLTCTEQIQKLKNAELDVSFTRYELKHENFENIQVLKEQIYLVGASSLHPSDRELKLQELKNHTIIMCEQNSSPVFYDALNALIVFDQLRHDQILWVTNVMQHLNLINMGMGLSFVPEYLLKFLNDTVKIIPTDISLPQLGLYASYSRSSNNVALNMLHRALTKVEE</sequence>
<dbReference type="SUPFAM" id="SSF53850">
    <property type="entry name" value="Periplasmic binding protein-like II"/>
    <property type="match status" value="1"/>
</dbReference>
<gene>
    <name evidence="7" type="ORF">GIX10_06830</name>
    <name evidence="6" type="ORF">SKM51_06660</name>
</gene>
<proteinExistence type="inferred from homology"/>
<dbReference type="Proteomes" id="UP001278995">
    <property type="component" value="Unassembled WGS sequence"/>
</dbReference>
<keyword evidence="3" id="KW-0238">DNA-binding</keyword>
<dbReference type="GO" id="GO:0032993">
    <property type="term" value="C:protein-DNA complex"/>
    <property type="evidence" value="ECO:0007669"/>
    <property type="project" value="TreeGrafter"/>
</dbReference>
<dbReference type="FunFam" id="1.10.10.10:FF:000001">
    <property type="entry name" value="LysR family transcriptional regulator"/>
    <property type="match status" value="1"/>
</dbReference>
<dbReference type="SUPFAM" id="SSF46785">
    <property type="entry name" value="Winged helix' DNA-binding domain"/>
    <property type="match status" value="1"/>
</dbReference>
<dbReference type="EMBL" id="WLYL01000016">
    <property type="protein sequence ID" value="MTD11153.1"/>
    <property type="molecule type" value="Genomic_DNA"/>
</dbReference>
<evidence type="ECO:0000313" key="9">
    <source>
        <dbReference type="Proteomes" id="UP001278995"/>
    </source>
</evidence>
<dbReference type="GO" id="GO:0003677">
    <property type="term" value="F:DNA binding"/>
    <property type="evidence" value="ECO:0007669"/>
    <property type="project" value="UniProtKB-KW"/>
</dbReference>
<evidence type="ECO:0000256" key="4">
    <source>
        <dbReference type="ARBA" id="ARBA00023163"/>
    </source>
</evidence>
<dbReference type="Gene3D" id="1.10.10.10">
    <property type="entry name" value="Winged helix-like DNA-binding domain superfamily/Winged helix DNA-binding domain"/>
    <property type="match status" value="1"/>
</dbReference>
<comment type="caution">
    <text evidence="7">The sequence shown here is derived from an EMBL/GenBank/DDBJ whole genome shotgun (WGS) entry which is preliminary data.</text>
</comment>
<evidence type="ECO:0000313" key="8">
    <source>
        <dbReference type="Proteomes" id="UP000473854"/>
    </source>
</evidence>
<accession>A0A6L6GEL1</accession>
<dbReference type="InterPro" id="IPR005119">
    <property type="entry name" value="LysR_subst-bd"/>
</dbReference>
<dbReference type="GO" id="GO:0003700">
    <property type="term" value="F:DNA-binding transcription factor activity"/>
    <property type="evidence" value="ECO:0007669"/>
    <property type="project" value="InterPro"/>
</dbReference>
<feature type="domain" description="HTH lysR-type" evidence="5">
    <location>
        <begin position="1"/>
        <end position="58"/>
    </location>
</feature>
<evidence type="ECO:0000256" key="2">
    <source>
        <dbReference type="ARBA" id="ARBA00023015"/>
    </source>
</evidence>
<evidence type="ECO:0000256" key="1">
    <source>
        <dbReference type="ARBA" id="ARBA00009437"/>
    </source>
</evidence>
<dbReference type="Pfam" id="PF00126">
    <property type="entry name" value="HTH_1"/>
    <property type="match status" value="1"/>
</dbReference>
<organism evidence="7 8">
    <name type="scientific">Acinetobacter faecalis</name>
    <dbReference type="NCBI Taxonomy" id="2665161"/>
    <lineage>
        <taxon>Bacteria</taxon>
        <taxon>Pseudomonadati</taxon>
        <taxon>Pseudomonadota</taxon>
        <taxon>Gammaproteobacteria</taxon>
        <taxon>Moraxellales</taxon>
        <taxon>Moraxellaceae</taxon>
        <taxon>Acinetobacter</taxon>
    </lineage>
</organism>
<keyword evidence="2" id="KW-0805">Transcription regulation</keyword>
<dbReference type="Pfam" id="PF03466">
    <property type="entry name" value="LysR_substrate"/>
    <property type="match status" value="1"/>
</dbReference>
<reference evidence="7 8" key="1">
    <citation type="submission" date="2019-11" db="EMBL/GenBank/DDBJ databases">
        <authorList>
            <person name="An D."/>
        </authorList>
    </citation>
    <scope>NUCLEOTIDE SEQUENCE [LARGE SCALE GENOMIC DNA]</scope>
    <source>
        <strain evidence="7 8">YIM 103518</strain>
    </source>
</reference>
<dbReference type="PANTHER" id="PTHR30346:SF0">
    <property type="entry name" value="HCA OPERON TRANSCRIPTIONAL ACTIVATOR HCAR"/>
    <property type="match status" value="1"/>
</dbReference>
<keyword evidence="4" id="KW-0804">Transcription</keyword>
<dbReference type="AlphaFoldDB" id="A0A6L6GEL1"/>
<dbReference type="Gene3D" id="3.40.190.10">
    <property type="entry name" value="Periplasmic binding protein-like II"/>
    <property type="match status" value="2"/>
</dbReference>
<evidence type="ECO:0000259" key="5">
    <source>
        <dbReference type="PROSITE" id="PS50931"/>
    </source>
</evidence>
<protein>
    <submittedName>
        <fullName evidence="7">LysR family transcriptional regulator</fullName>
    </submittedName>
</protein>
<dbReference type="CDD" id="cd08414">
    <property type="entry name" value="PBP2_LTTR_aromatics_like"/>
    <property type="match status" value="1"/>
</dbReference>
<dbReference type="GeneID" id="86888399"/>
<comment type="similarity">
    <text evidence="1">Belongs to the LysR transcriptional regulatory family.</text>
</comment>